<reference evidence="15" key="2">
    <citation type="submission" date="2006-05" db="EMBL/GenBank/DDBJ databases">
        <title>Sequencing of the draft genome and assembly of Desulfuromonas acetoxidans DSM 684.</title>
        <authorList>
            <consortium name="US DOE Joint Genome Institute (JGI-PGF)"/>
            <person name="Copeland A."/>
            <person name="Lucas S."/>
            <person name="Lapidus A."/>
            <person name="Barry K."/>
            <person name="Detter J.C."/>
            <person name="Glavina del Rio T."/>
            <person name="Hammon N."/>
            <person name="Israni S."/>
            <person name="Dalin E."/>
            <person name="Tice H."/>
            <person name="Bruce D."/>
            <person name="Pitluck S."/>
            <person name="Richardson P."/>
        </authorList>
    </citation>
    <scope>NUCLEOTIDE SEQUENCE [LARGE SCALE GENOMIC DNA]</scope>
    <source>
        <strain evidence="15">DSM 684</strain>
    </source>
</reference>
<feature type="domain" description="TonB-dependent receptor-like beta-barrel" evidence="13">
    <location>
        <begin position="184"/>
        <end position="660"/>
    </location>
</feature>
<dbReference type="Gene3D" id="2.170.130.10">
    <property type="entry name" value="TonB-dependent receptor, plug domain"/>
    <property type="match status" value="1"/>
</dbReference>
<evidence type="ECO:0000256" key="12">
    <source>
        <dbReference type="SAM" id="SignalP"/>
    </source>
</evidence>
<evidence type="ECO:0000256" key="1">
    <source>
        <dbReference type="ARBA" id="ARBA00004571"/>
    </source>
</evidence>
<organism evidence="15 16">
    <name type="scientific">Desulfuromonas acetoxidans (strain DSM 684 / 11070)</name>
    <dbReference type="NCBI Taxonomy" id="281689"/>
    <lineage>
        <taxon>Bacteria</taxon>
        <taxon>Pseudomonadati</taxon>
        <taxon>Thermodesulfobacteriota</taxon>
        <taxon>Desulfuromonadia</taxon>
        <taxon>Desulfuromonadales</taxon>
        <taxon>Desulfuromonadaceae</taxon>
        <taxon>Desulfuromonas</taxon>
    </lineage>
</organism>
<keyword evidence="16" id="KW-1185">Reference proteome</keyword>
<evidence type="ECO:0000256" key="2">
    <source>
        <dbReference type="ARBA" id="ARBA00022448"/>
    </source>
</evidence>
<evidence type="ECO:0000256" key="4">
    <source>
        <dbReference type="ARBA" id="ARBA00022692"/>
    </source>
</evidence>
<dbReference type="InterPro" id="IPR037066">
    <property type="entry name" value="Plug_dom_sf"/>
</dbReference>
<dbReference type="PROSITE" id="PS52016">
    <property type="entry name" value="TONB_DEPENDENT_REC_3"/>
    <property type="match status" value="1"/>
</dbReference>
<keyword evidence="6 11" id="KW-0798">TonB box</keyword>
<evidence type="ECO:0000256" key="9">
    <source>
        <dbReference type="ARBA" id="ARBA00023237"/>
    </source>
</evidence>
<dbReference type="PANTHER" id="PTHR30069:SF29">
    <property type="entry name" value="HEMOGLOBIN AND HEMOGLOBIN-HAPTOGLOBIN-BINDING PROTEIN 1-RELATED"/>
    <property type="match status" value="1"/>
</dbReference>
<comment type="subcellular location">
    <subcellularLocation>
        <location evidence="1 10">Cell outer membrane</location>
        <topology evidence="1 10">Multi-pass membrane protein</topology>
    </subcellularLocation>
</comment>
<evidence type="ECO:0000256" key="11">
    <source>
        <dbReference type="RuleBase" id="RU003357"/>
    </source>
</evidence>
<dbReference type="InterPro" id="IPR012910">
    <property type="entry name" value="Plug_dom"/>
</dbReference>
<dbReference type="GO" id="GO:0009279">
    <property type="term" value="C:cell outer membrane"/>
    <property type="evidence" value="ECO:0007669"/>
    <property type="project" value="UniProtKB-SubCell"/>
</dbReference>
<evidence type="ECO:0000313" key="16">
    <source>
        <dbReference type="Proteomes" id="UP000005695"/>
    </source>
</evidence>
<evidence type="ECO:0000259" key="13">
    <source>
        <dbReference type="Pfam" id="PF00593"/>
    </source>
</evidence>
<sequence>MKRLSTFFISLTIAMMVLSTVGSALADDSVVLDPVKITESVPVTETLAEPKKVVVVTEQPVQPVSLTEALDKEFFVEFQKSGEYSSEPYIRGRGTKGVPVYLEGMRLNSGHSDSTNLFNLIDVETVEVYRGPSGATLGMGAMSGAVVVKFSDPEFADSAAFVTSGFFKAKTSMFSTSGYSAALGGRAYNDRFNIAVSGGLSDYDDYEDGEGDDVEHSQYETSNYNVSMAVKITDDSHVYVRYMKDKADSEDPFSRYQNNGVWFYTDRPNDDGETLFIGYKDAELGGLQNVHLQLFGSDLHYDMDMKKEAAIPEVRELFRDSETRGGKLSAQKELGNHLLSFSGKYTKMEVTNGVRMFNGATQSWSDWVSAFGITDGEISSTMVNVADDMVYGKAFFNVAAGYEFVRRKVHSNVNSTALSGLVPSELLDQVQQKDTDERDHLLSVSATAGYEFCSAFVPYVKLSNASRTPYFNESYGNNPNNGSMVPNQDLDNESVWGVDVGFDGRIGGLYYTSALYYQDYTDYIELVQTGYQTTAGLPIKRYVNLDDATVYGAEALLGYDFGADLFVEAAYLYTYGKNEMDDQPLAYIAPQKLTLTIGQQRKTGLSWFIEEVMVDEQDRISTVNGEVETPGYAITNLAVSYAFADIGWMTAPVVAFELNNVLDRDYRQHLDKVSATSWYLPDEAGINGVLSVQVGF</sequence>
<dbReference type="InterPro" id="IPR036942">
    <property type="entry name" value="Beta-barrel_TonB_sf"/>
</dbReference>
<reference evidence="15" key="1">
    <citation type="submission" date="2006-05" db="EMBL/GenBank/DDBJ databases">
        <title>Annotation of the draft genome assembly of Desulfuromonas acetoxidans DSM 684.</title>
        <authorList>
            <consortium name="US DOE Joint Genome Institute (JGI-ORNL)"/>
            <person name="Larimer F."/>
            <person name="Land M."/>
            <person name="Hauser L."/>
        </authorList>
    </citation>
    <scope>NUCLEOTIDE SEQUENCE [LARGE SCALE GENOMIC DNA]</scope>
    <source>
        <strain evidence="15">DSM 684</strain>
    </source>
</reference>
<dbReference type="PANTHER" id="PTHR30069">
    <property type="entry name" value="TONB-DEPENDENT OUTER MEMBRANE RECEPTOR"/>
    <property type="match status" value="1"/>
</dbReference>
<evidence type="ECO:0000256" key="10">
    <source>
        <dbReference type="PROSITE-ProRule" id="PRU01360"/>
    </source>
</evidence>
<comment type="caution">
    <text evidence="15">The sequence shown here is derived from an EMBL/GenBank/DDBJ whole genome shotgun (WGS) entry which is preliminary data.</text>
</comment>
<feature type="signal peptide" evidence="12">
    <location>
        <begin position="1"/>
        <end position="26"/>
    </location>
</feature>
<dbReference type="GO" id="GO:0044718">
    <property type="term" value="P:siderophore transmembrane transport"/>
    <property type="evidence" value="ECO:0007669"/>
    <property type="project" value="TreeGrafter"/>
</dbReference>
<comment type="similarity">
    <text evidence="10 11">Belongs to the TonB-dependent receptor family.</text>
</comment>
<keyword evidence="3 10" id="KW-1134">Transmembrane beta strand</keyword>
<accession>Q1K2P3</accession>
<dbReference type="RefSeq" id="WP_005998305.1">
    <property type="nucleotide sequence ID" value="NZ_AAEW02000003.1"/>
</dbReference>
<dbReference type="InterPro" id="IPR039426">
    <property type="entry name" value="TonB-dep_rcpt-like"/>
</dbReference>
<evidence type="ECO:0000256" key="6">
    <source>
        <dbReference type="ARBA" id="ARBA00023077"/>
    </source>
</evidence>
<keyword evidence="2 10" id="KW-0813">Transport</keyword>
<feature type="chain" id="PRO_5004192702" evidence="12">
    <location>
        <begin position="27"/>
        <end position="696"/>
    </location>
</feature>
<evidence type="ECO:0000313" key="15">
    <source>
        <dbReference type="EMBL" id="EAT16838.1"/>
    </source>
</evidence>
<evidence type="ECO:0000256" key="8">
    <source>
        <dbReference type="ARBA" id="ARBA00023170"/>
    </source>
</evidence>
<proteinExistence type="inferred from homology"/>
<keyword evidence="5 12" id="KW-0732">Signal</keyword>
<keyword evidence="8 15" id="KW-0675">Receptor</keyword>
<keyword evidence="7 10" id="KW-0472">Membrane</keyword>
<evidence type="ECO:0000256" key="3">
    <source>
        <dbReference type="ARBA" id="ARBA00022452"/>
    </source>
</evidence>
<dbReference type="Pfam" id="PF07715">
    <property type="entry name" value="Plug"/>
    <property type="match status" value="1"/>
</dbReference>
<evidence type="ECO:0000256" key="7">
    <source>
        <dbReference type="ARBA" id="ARBA00023136"/>
    </source>
</evidence>
<dbReference type="SUPFAM" id="SSF56935">
    <property type="entry name" value="Porins"/>
    <property type="match status" value="1"/>
</dbReference>
<evidence type="ECO:0000259" key="14">
    <source>
        <dbReference type="Pfam" id="PF07715"/>
    </source>
</evidence>
<feature type="domain" description="TonB-dependent receptor plug" evidence="14">
    <location>
        <begin position="61"/>
        <end position="145"/>
    </location>
</feature>
<dbReference type="Proteomes" id="UP000005695">
    <property type="component" value="Unassembled WGS sequence"/>
</dbReference>
<protein>
    <submittedName>
        <fullName evidence="15">TonB-dependent receptor</fullName>
    </submittedName>
</protein>
<dbReference type="InterPro" id="IPR000531">
    <property type="entry name" value="Beta-barrel_TonB"/>
</dbReference>
<keyword evidence="4 10" id="KW-0812">Transmembrane</keyword>
<dbReference type="EMBL" id="AAEW02000003">
    <property type="protein sequence ID" value="EAT16838.1"/>
    <property type="molecule type" value="Genomic_DNA"/>
</dbReference>
<keyword evidence="9 10" id="KW-0998">Cell outer membrane</keyword>
<dbReference type="Gene3D" id="2.40.170.20">
    <property type="entry name" value="TonB-dependent receptor, beta-barrel domain"/>
    <property type="match status" value="1"/>
</dbReference>
<evidence type="ECO:0000256" key="5">
    <source>
        <dbReference type="ARBA" id="ARBA00022729"/>
    </source>
</evidence>
<dbReference type="GO" id="GO:0015344">
    <property type="term" value="F:siderophore uptake transmembrane transporter activity"/>
    <property type="evidence" value="ECO:0007669"/>
    <property type="project" value="TreeGrafter"/>
</dbReference>
<dbReference type="Pfam" id="PF00593">
    <property type="entry name" value="TonB_dep_Rec_b-barrel"/>
    <property type="match status" value="1"/>
</dbReference>
<name>Q1K2P3_DESA6</name>
<dbReference type="AlphaFoldDB" id="Q1K2P3"/>
<gene>
    <name evidence="15" type="ORF">Dace_2090</name>
</gene>